<dbReference type="NCBIfam" id="NF042415">
    <property type="entry name" value="STY0301_fam"/>
    <property type="match status" value="1"/>
</dbReference>
<keyword evidence="3" id="KW-1185">Reference proteome</keyword>
<reference evidence="2 3" key="1">
    <citation type="submission" date="2016-10" db="EMBL/GenBank/DDBJ databases">
        <authorList>
            <person name="de Groot N.N."/>
        </authorList>
    </citation>
    <scope>NUCLEOTIDE SEQUENCE [LARGE SCALE GENOMIC DNA]</scope>
    <source>
        <strain evidence="2 3">DSM 16619</strain>
    </source>
</reference>
<gene>
    <name evidence="2" type="ORF">SAMN05192589_10275</name>
</gene>
<protein>
    <submittedName>
        <fullName evidence="2">Uncharacterized protein</fullName>
    </submittedName>
</protein>
<organism evidence="2 3">
    <name type="scientific">Paracidovorax valerianellae</name>
    <dbReference type="NCBI Taxonomy" id="187868"/>
    <lineage>
        <taxon>Bacteria</taxon>
        <taxon>Pseudomonadati</taxon>
        <taxon>Pseudomonadota</taxon>
        <taxon>Betaproteobacteria</taxon>
        <taxon>Burkholderiales</taxon>
        <taxon>Comamonadaceae</taxon>
        <taxon>Paracidovorax</taxon>
    </lineage>
</organism>
<feature type="chain" id="PRO_5011723779" evidence="1">
    <location>
        <begin position="28"/>
        <end position="154"/>
    </location>
</feature>
<dbReference type="Proteomes" id="UP000198781">
    <property type="component" value="Unassembled WGS sequence"/>
</dbReference>
<dbReference type="OrthoDB" id="8812558at2"/>
<accession>A0A1G6L5Y9</accession>
<keyword evidence="1" id="KW-0732">Signal</keyword>
<evidence type="ECO:0000313" key="2">
    <source>
        <dbReference type="EMBL" id="SDC38587.1"/>
    </source>
</evidence>
<evidence type="ECO:0000256" key="1">
    <source>
        <dbReference type="SAM" id="SignalP"/>
    </source>
</evidence>
<dbReference type="AlphaFoldDB" id="A0A1G6L5Y9"/>
<evidence type="ECO:0000313" key="3">
    <source>
        <dbReference type="Proteomes" id="UP000198781"/>
    </source>
</evidence>
<proteinExistence type="predicted"/>
<dbReference type="RefSeq" id="WP_139160304.1">
    <property type="nucleotide sequence ID" value="NZ_FMZC01000002.1"/>
</dbReference>
<name>A0A1G6L5Y9_9BURK</name>
<sequence>MSSKRFSTAAIAAMSLAGVLLCGAAFAKDTLKCPMRLAVSETVLQTQDVPEGTQAILKGDGSLPFFSMGVFSGHPRDLASLIPDGSDEQESSGVSEGVWKFESRNPYGIYLVCEYGALGAVQIYKRVGDDVRSCTATTRKDRDQHLIDIDFECE</sequence>
<dbReference type="InterPro" id="IPR049973">
    <property type="entry name" value="STY0301-like"/>
</dbReference>
<dbReference type="EMBL" id="FMZC01000002">
    <property type="protein sequence ID" value="SDC38587.1"/>
    <property type="molecule type" value="Genomic_DNA"/>
</dbReference>
<feature type="signal peptide" evidence="1">
    <location>
        <begin position="1"/>
        <end position="27"/>
    </location>
</feature>